<reference evidence="2 3" key="1">
    <citation type="journal article" date="2019" name="Int. J. Syst. Evol. Microbiol.">
        <title>The Global Catalogue of Microorganisms (GCM) 10K type strain sequencing project: providing services to taxonomists for standard genome sequencing and annotation.</title>
        <authorList>
            <consortium name="The Broad Institute Genomics Platform"/>
            <consortium name="The Broad Institute Genome Sequencing Center for Infectious Disease"/>
            <person name="Wu L."/>
            <person name="Ma J."/>
        </authorList>
    </citation>
    <scope>NUCLEOTIDE SEQUENCE [LARGE SCALE GENOMIC DNA]</scope>
    <source>
        <strain evidence="2 3">XZYJ18</strain>
    </source>
</reference>
<evidence type="ECO:0000259" key="1">
    <source>
        <dbReference type="Pfam" id="PF18545"/>
    </source>
</evidence>
<organism evidence="2 3">
    <name type="scientific">Halorussus aquaticus</name>
    <dbReference type="NCBI Taxonomy" id="2953748"/>
    <lineage>
        <taxon>Archaea</taxon>
        <taxon>Methanobacteriati</taxon>
        <taxon>Methanobacteriota</taxon>
        <taxon>Stenosarchaea group</taxon>
        <taxon>Halobacteria</taxon>
        <taxon>Halobacteriales</taxon>
        <taxon>Haladaptataceae</taxon>
        <taxon>Halorussus</taxon>
    </lineage>
</organism>
<dbReference type="GeneID" id="73046412"/>
<sequence>MSIATKDANSEILYRANHDRDNDGPVSDTVVEAIAAVENVEPQNLDVRLYDSIDGDALDRLYETTAERSERLRVSFTISAYEVTIEDDGYVVVRERVDNPKQSVR</sequence>
<dbReference type="RefSeq" id="WP_254267915.1">
    <property type="nucleotide sequence ID" value="NZ_CP100400.1"/>
</dbReference>
<dbReference type="Pfam" id="PF18545">
    <property type="entry name" value="HalOD1"/>
    <property type="match status" value="1"/>
</dbReference>
<feature type="domain" description="Halobacterial output" evidence="1">
    <location>
        <begin position="24"/>
        <end position="94"/>
    </location>
</feature>
<comment type="caution">
    <text evidence="2">The sequence shown here is derived from an EMBL/GenBank/DDBJ whole genome shotgun (WGS) entry which is preliminary data.</text>
</comment>
<accession>A0ABD5Q8D2</accession>
<dbReference type="InterPro" id="IPR040624">
    <property type="entry name" value="HalOD1"/>
</dbReference>
<proteinExistence type="predicted"/>
<name>A0ABD5Q8D2_9EURY</name>
<dbReference type="AlphaFoldDB" id="A0ABD5Q8D2"/>
<evidence type="ECO:0000313" key="2">
    <source>
        <dbReference type="EMBL" id="MFC4826491.1"/>
    </source>
</evidence>
<keyword evidence="3" id="KW-1185">Reference proteome</keyword>
<dbReference type="EMBL" id="JBHSHT010000002">
    <property type="protein sequence ID" value="MFC4826491.1"/>
    <property type="molecule type" value="Genomic_DNA"/>
</dbReference>
<dbReference type="Proteomes" id="UP001595945">
    <property type="component" value="Unassembled WGS sequence"/>
</dbReference>
<evidence type="ECO:0000313" key="3">
    <source>
        <dbReference type="Proteomes" id="UP001595945"/>
    </source>
</evidence>
<gene>
    <name evidence="2" type="ORF">ACFO9K_19720</name>
</gene>
<protein>
    <submittedName>
        <fullName evidence="2">HalOD1 output domain-containing protein</fullName>
    </submittedName>
</protein>